<dbReference type="Pfam" id="PF01925">
    <property type="entry name" value="TauE"/>
    <property type="match status" value="1"/>
</dbReference>
<sequence length="251" mass="27267">MDISFEMLWLIPIGFLAGFLNTIAGGGTLITLPTLLFMGLPAPIANGTNRIAILFQTLAAVKGFKSKGVSTYPFSLYLGISALLGAFIGAKLAVNISNETFNKVLAVIMLMVLVTLILNPAKRIKLNEERLTGKHLYITTVIFFFLGIYGGFINAGIGFLMLVILPYVNGLSLLKSNVTKVFVVAFYTVGAVIVFALENKINYPVAFILTIGNTSGAWVASRWSVKKDDTVIKGFLIVTVSILAIKLWFFN</sequence>
<organism evidence="9 10">
    <name type="scientific">Flavobacterium haoranii</name>
    <dbReference type="NCBI Taxonomy" id="683124"/>
    <lineage>
        <taxon>Bacteria</taxon>
        <taxon>Pseudomonadati</taxon>
        <taxon>Bacteroidota</taxon>
        <taxon>Flavobacteriia</taxon>
        <taxon>Flavobacteriales</taxon>
        <taxon>Flavobacteriaceae</taxon>
        <taxon>Flavobacterium</taxon>
    </lineage>
</organism>
<dbReference type="Proteomes" id="UP000184232">
    <property type="component" value="Unassembled WGS sequence"/>
</dbReference>
<evidence type="ECO:0000313" key="9">
    <source>
        <dbReference type="EMBL" id="SHI58581.1"/>
    </source>
</evidence>
<keyword evidence="3" id="KW-0813">Transport</keyword>
<dbReference type="EMBL" id="FQZH01000001">
    <property type="protein sequence ID" value="SHI58581.1"/>
    <property type="molecule type" value="Genomic_DNA"/>
</dbReference>
<evidence type="ECO:0000256" key="5">
    <source>
        <dbReference type="ARBA" id="ARBA00022692"/>
    </source>
</evidence>
<evidence type="ECO:0000256" key="4">
    <source>
        <dbReference type="ARBA" id="ARBA00022475"/>
    </source>
</evidence>
<keyword evidence="4 8" id="KW-1003">Cell membrane</keyword>
<dbReference type="InterPro" id="IPR002781">
    <property type="entry name" value="TM_pro_TauE-like"/>
</dbReference>
<keyword evidence="7 8" id="KW-0472">Membrane</keyword>
<dbReference type="RefSeq" id="WP_072780936.1">
    <property type="nucleotide sequence ID" value="NZ_CP045292.1"/>
</dbReference>
<dbReference type="OrthoDB" id="554695at2"/>
<evidence type="ECO:0000256" key="6">
    <source>
        <dbReference type="ARBA" id="ARBA00022989"/>
    </source>
</evidence>
<evidence type="ECO:0000256" key="8">
    <source>
        <dbReference type="RuleBase" id="RU363041"/>
    </source>
</evidence>
<dbReference type="AlphaFoldDB" id="A0A1M6CCP7"/>
<evidence type="ECO:0000256" key="7">
    <source>
        <dbReference type="ARBA" id="ARBA00023136"/>
    </source>
</evidence>
<comment type="similarity">
    <text evidence="2 8">Belongs to the 4-toluene sulfonate uptake permease (TSUP) (TC 2.A.102) family.</text>
</comment>
<accession>A0A1M6CCP7</accession>
<dbReference type="InterPro" id="IPR052017">
    <property type="entry name" value="TSUP"/>
</dbReference>
<feature type="transmembrane region" description="Helical" evidence="8">
    <location>
        <begin position="7"/>
        <end position="30"/>
    </location>
</feature>
<name>A0A1M6CCP7_9FLAO</name>
<feature type="transmembrane region" description="Helical" evidence="8">
    <location>
        <begin position="74"/>
        <end position="94"/>
    </location>
</feature>
<evidence type="ECO:0000256" key="1">
    <source>
        <dbReference type="ARBA" id="ARBA00004651"/>
    </source>
</evidence>
<keyword evidence="6 8" id="KW-1133">Transmembrane helix</keyword>
<protein>
    <recommendedName>
        <fullName evidence="8">Probable membrane transporter protein</fullName>
    </recommendedName>
</protein>
<gene>
    <name evidence="9" type="ORF">SAMN05444337_0337</name>
</gene>
<feature type="transmembrane region" description="Helical" evidence="8">
    <location>
        <begin position="177"/>
        <end position="197"/>
    </location>
</feature>
<feature type="transmembrane region" description="Helical" evidence="8">
    <location>
        <begin position="232"/>
        <end position="250"/>
    </location>
</feature>
<feature type="transmembrane region" description="Helical" evidence="8">
    <location>
        <begin position="141"/>
        <end position="165"/>
    </location>
</feature>
<dbReference type="PANTHER" id="PTHR30269:SF0">
    <property type="entry name" value="MEMBRANE TRANSPORTER PROTEIN YFCA-RELATED"/>
    <property type="match status" value="1"/>
</dbReference>
<proteinExistence type="inferred from homology"/>
<feature type="transmembrane region" description="Helical" evidence="8">
    <location>
        <begin position="203"/>
        <end position="220"/>
    </location>
</feature>
<evidence type="ECO:0000256" key="3">
    <source>
        <dbReference type="ARBA" id="ARBA00022448"/>
    </source>
</evidence>
<feature type="transmembrane region" description="Helical" evidence="8">
    <location>
        <begin position="101"/>
        <end position="121"/>
    </location>
</feature>
<keyword evidence="5 8" id="KW-0812">Transmembrane</keyword>
<comment type="subcellular location">
    <subcellularLocation>
        <location evidence="1 8">Cell membrane</location>
        <topology evidence="1 8">Multi-pass membrane protein</topology>
    </subcellularLocation>
</comment>
<evidence type="ECO:0000256" key="2">
    <source>
        <dbReference type="ARBA" id="ARBA00009142"/>
    </source>
</evidence>
<evidence type="ECO:0000313" key="10">
    <source>
        <dbReference type="Proteomes" id="UP000184232"/>
    </source>
</evidence>
<dbReference type="PANTHER" id="PTHR30269">
    <property type="entry name" value="TRANSMEMBRANE PROTEIN YFCA"/>
    <property type="match status" value="1"/>
</dbReference>
<reference evidence="9 10" key="1">
    <citation type="submission" date="2016-11" db="EMBL/GenBank/DDBJ databases">
        <authorList>
            <person name="Jaros S."/>
            <person name="Januszkiewicz K."/>
            <person name="Wedrychowicz H."/>
        </authorList>
    </citation>
    <scope>NUCLEOTIDE SEQUENCE [LARGE SCALE GENOMIC DNA]</scope>
    <source>
        <strain evidence="9 10">DSM 22807</strain>
    </source>
</reference>
<keyword evidence="10" id="KW-1185">Reference proteome</keyword>
<dbReference type="GO" id="GO:0005886">
    <property type="term" value="C:plasma membrane"/>
    <property type="evidence" value="ECO:0007669"/>
    <property type="project" value="UniProtKB-SubCell"/>
</dbReference>